<dbReference type="InterPro" id="IPR050834">
    <property type="entry name" value="Glycosyltransf_2"/>
</dbReference>
<reference evidence="2" key="1">
    <citation type="submission" date="2022-06" db="EMBL/GenBank/DDBJ databases">
        <title>Whole genome shotgun sequencing (WGS) of Rathayibacter sp. ZW T2_19, isolated from stored onions (Allium cepa).</title>
        <authorList>
            <person name="Stoll D.A."/>
            <person name="Huch M."/>
        </authorList>
    </citation>
    <scope>NUCLEOTIDE SEQUENCE</scope>
    <source>
        <strain evidence="2">ZW T2_19</strain>
    </source>
</reference>
<dbReference type="SUPFAM" id="SSF53448">
    <property type="entry name" value="Nucleotide-diphospho-sugar transferases"/>
    <property type="match status" value="1"/>
</dbReference>
<dbReference type="InterPro" id="IPR001173">
    <property type="entry name" value="Glyco_trans_2-like"/>
</dbReference>
<organism evidence="2 3">
    <name type="scientific">Rathayibacter rubneri</name>
    <dbReference type="NCBI Taxonomy" id="2950106"/>
    <lineage>
        <taxon>Bacteria</taxon>
        <taxon>Bacillati</taxon>
        <taxon>Actinomycetota</taxon>
        <taxon>Actinomycetes</taxon>
        <taxon>Micrococcales</taxon>
        <taxon>Microbacteriaceae</taxon>
        <taxon>Rathayibacter</taxon>
    </lineage>
</organism>
<comment type="caution">
    <text evidence="2">The sequence shown here is derived from an EMBL/GenBank/DDBJ whole genome shotgun (WGS) entry which is preliminary data.</text>
</comment>
<dbReference type="PANTHER" id="PTHR43685">
    <property type="entry name" value="GLYCOSYLTRANSFERASE"/>
    <property type="match status" value="1"/>
</dbReference>
<proteinExistence type="predicted"/>
<dbReference type="RefSeq" id="WP_251942988.1">
    <property type="nucleotide sequence ID" value="NZ_JAMRYM010000002.1"/>
</dbReference>
<dbReference type="InterPro" id="IPR029044">
    <property type="entry name" value="Nucleotide-diphossugar_trans"/>
</dbReference>
<dbReference type="Gene3D" id="3.90.550.10">
    <property type="entry name" value="Spore Coat Polysaccharide Biosynthesis Protein SpsA, Chain A"/>
    <property type="match status" value="1"/>
</dbReference>
<evidence type="ECO:0000259" key="1">
    <source>
        <dbReference type="Pfam" id="PF00535"/>
    </source>
</evidence>
<keyword evidence="3" id="KW-1185">Reference proteome</keyword>
<sequence length="307" mass="34319">MSAHRSSLDQGQRPGAIRPTITCIIPTHRRDESLLPAIVSVLEQTLAPQKVVVVDDTGSQTTAELVDSLRHRGIELVYCDASEEPVKGAAASRNRGAREADTDLLAFLDDDDYWRPDFLRAATAERVRSGAELVVTWGALERAGTRREDNWRAEPGRSANDVLADNPGVTGSNMLIDRDAFEAIAGFDRDMWVYNDLDFLVRFLDAGLRYSVVRSSLVVQSIVGAEHLSSRGERRAQGIEHYISTYSGRLTPRQRRKLRRNVHLARMFPGQTRPLLLAHFLGVAITSTADDWWAAIRRRATRVPSYN</sequence>
<dbReference type="PANTHER" id="PTHR43685:SF2">
    <property type="entry name" value="GLYCOSYLTRANSFERASE 2-LIKE DOMAIN-CONTAINING PROTEIN"/>
    <property type="match status" value="1"/>
</dbReference>
<dbReference type="GO" id="GO:0044010">
    <property type="term" value="P:single-species biofilm formation"/>
    <property type="evidence" value="ECO:0007669"/>
    <property type="project" value="TreeGrafter"/>
</dbReference>
<gene>
    <name evidence="2" type="ORF">NB037_01545</name>
</gene>
<evidence type="ECO:0000313" key="2">
    <source>
        <dbReference type="EMBL" id="MCM6761090.1"/>
    </source>
</evidence>
<name>A0A9X2DU37_9MICO</name>
<accession>A0A9X2DU37</accession>
<dbReference type="Proteomes" id="UP001155240">
    <property type="component" value="Unassembled WGS sequence"/>
</dbReference>
<feature type="domain" description="Glycosyltransferase 2-like" evidence="1">
    <location>
        <begin position="23"/>
        <end position="183"/>
    </location>
</feature>
<dbReference type="AlphaFoldDB" id="A0A9X2DU37"/>
<protein>
    <submittedName>
        <fullName evidence="2">Glycosyltransferase</fullName>
    </submittedName>
</protein>
<dbReference type="EMBL" id="JAMRYM010000002">
    <property type="protein sequence ID" value="MCM6761090.1"/>
    <property type="molecule type" value="Genomic_DNA"/>
</dbReference>
<dbReference type="Pfam" id="PF00535">
    <property type="entry name" value="Glycos_transf_2"/>
    <property type="match status" value="1"/>
</dbReference>
<dbReference type="CDD" id="cd00761">
    <property type="entry name" value="Glyco_tranf_GTA_type"/>
    <property type="match status" value="1"/>
</dbReference>
<evidence type="ECO:0000313" key="3">
    <source>
        <dbReference type="Proteomes" id="UP001155240"/>
    </source>
</evidence>